<gene>
    <name evidence="2" type="ORF">RRG08_047238</name>
</gene>
<evidence type="ECO:0000313" key="2">
    <source>
        <dbReference type="EMBL" id="KAK3780248.1"/>
    </source>
</evidence>
<organism evidence="2 3">
    <name type="scientific">Elysia crispata</name>
    <name type="common">lettuce slug</name>
    <dbReference type="NCBI Taxonomy" id="231223"/>
    <lineage>
        <taxon>Eukaryota</taxon>
        <taxon>Metazoa</taxon>
        <taxon>Spiralia</taxon>
        <taxon>Lophotrochozoa</taxon>
        <taxon>Mollusca</taxon>
        <taxon>Gastropoda</taxon>
        <taxon>Heterobranchia</taxon>
        <taxon>Euthyneura</taxon>
        <taxon>Panpulmonata</taxon>
        <taxon>Sacoglossa</taxon>
        <taxon>Placobranchoidea</taxon>
        <taxon>Plakobranchidae</taxon>
        <taxon>Elysia</taxon>
    </lineage>
</organism>
<accession>A0AAE1A2R0</accession>
<protein>
    <submittedName>
        <fullName evidence="2">Uncharacterized protein</fullName>
    </submittedName>
</protein>
<feature type="region of interest" description="Disordered" evidence="1">
    <location>
        <begin position="65"/>
        <end position="86"/>
    </location>
</feature>
<feature type="compositionally biased region" description="Basic and acidic residues" evidence="1">
    <location>
        <begin position="72"/>
        <end position="86"/>
    </location>
</feature>
<proteinExistence type="predicted"/>
<keyword evidence="3" id="KW-1185">Reference proteome</keyword>
<feature type="region of interest" description="Disordered" evidence="1">
    <location>
        <begin position="1"/>
        <end position="27"/>
    </location>
</feature>
<dbReference type="Proteomes" id="UP001283361">
    <property type="component" value="Unassembled WGS sequence"/>
</dbReference>
<evidence type="ECO:0000313" key="3">
    <source>
        <dbReference type="Proteomes" id="UP001283361"/>
    </source>
</evidence>
<comment type="caution">
    <text evidence="2">The sequence shown here is derived from an EMBL/GenBank/DDBJ whole genome shotgun (WGS) entry which is preliminary data.</text>
</comment>
<evidence type="ECO:0000256" key="1">
    <source>
        <dbReference type="SAM" id="MobiDB-lite"/>
    </source>
</evidence>
<reference evidence="2" key="1">
    <citation type="journal article" date="2023" name="G3 (Bethesda)">
        <title>A reference genome for the long-term kleptoplast-retaining sea slug Elysia crispata morphotype clarki.</title>
        <authorList>
            <person name="Eastman K.E."/>
            <person name="Pendleton A.L."/>
            <person name="Shaikh M.A."/>
            <person name="Suttiyut T."/>
            <person name="Ogas R."/>
            <person name="Tomko P."/>
            <person name="Gavelis G."/>
            <person name="Widhalm J.R."/>
            <person name="Wisecaver J.H."/>
        </authorList>
    </citation>
    <scope>NUCLEOTIDE SEQUENCE</scope>
    <source>
        <strain evidence="2">ECLA1</strain>
    </source>
</reference>
<dbReference type="EMBL" id="JAWDGP010002751">
    <property type="protein sequence ID" value="KAK3780248.1"/>
    <property type="molecule type" value="Genomic_DNA"/>
</dbReference>
<dbReference type="AlphaFoldDB" id="A0AAE1A2R0"/>
<name>A0AAE1A2R0_9GAST</name>
<sequence>MPRRGVEPEDSNIEIGQGEEINTGEDRKSAVLRGLQDMSDRAKQEQPAMKGGLSMDEVDNMTVDNMKLISKHPKEQGREETKFPYR</sequence>